<comment type="caution">
    <text evidence="1">The sequence shown here is derived from an EMBL/GenBank/DDBJ whole genome shotgun (WGS) entry which is preliminary data.</text>
</comment>
<accession>A0A8X6G8G9</accession>
<dbReference type="EMBL" id="BMAO01005040">
    <property type="protein sequence ID" value="GFQ98572.1"/>
    <property type="molecule type" value="Genomic_DNA"/>
</dbReference>
<evidence type="ECO:0000313" key="2">
    <source>
        <dbReference type="Proteomes" id="UP000887116"/>
    </source>
</evidence>
<protein>
    <submittedName>
        <fullName evidence="1">Uncharacterized protein</fullName>
    </submittedName>
</protein>
<dbReference type="Proteomes" id="UP000887116">
    <property type="component" value="Unassembled WGS sequence"/>
</dbReference>
<organism evidence="1 2">
    <name type="scientific">Trichonephila clavata</name>
    <name type="common">Joro spider</name>
    <name type="synonym">Nephila clavata</name>
    <dbReference type="NCBI Taxonomy" id="2740835"/>
    <lineage>
        <taxon>Eukaryota</taxon>
        <taxon>Metazoa</taxon>
        <taxon>Ecdysozoa</taxon>
        <taxon>Arthropoda</taxon>
        <taxon>Chelicerata</taxon>
        <taxon>Arachnida</taxon>
        <taxon>Araneae</taxon>
        <taxon>Araneomorphae</taxon>
        <taxon>Entelegynae</taxon>
        <taxon>Araneoidea</taxon>
        <taxon>Nephilidae</taxon>
        <taxon>Trichonephila</taxon>
    </lineage>
</organism>
<name>A0A8X6G8G9_TRICU</name>
<dbReference type="AlphaFoldDB" id="A0A8X6G8G9"/>
<sequence length="154" mass="17514">MPSSSQYNRIEGVRRTLDTHGRPLPISVRDWPPDKIQKYYHRAYRYTSVAVRSTSLVTSVTVPLHYQVYLDRYTSVAVRSTSLVTSLTVPLHYQVYLDRYTSVAVRSTSLVTSVTVPLHYQVYLDRYTSVAVRSTSLVTSVTCACYTIKCTSDC</sequence>
<keyword evidence="2" id="KW-1185">Reference proteome</keyword>
<reference evidence="1" key="1">
    <citation type="submission" date="2020-07" db="EMBL/GenBank/DDBJ databases">
        <title>Multicomponent nature underlies the extraordinary mechanical properties of spider dragline silk.</title>
        <authorList>
            <person name="Kono N."/>
            <person name="Nakamura H."/>
            <person name="Mori M."/>
            <person name="Yoshida Y."/>
            <person name="Ohtoshi R."/>
            <person name="Malay A.D."/>
            <person name="Moran D.A.P."/>
            <person name="Tomita M."/>
            <person name="Numata K."/>
            <person name="Arakawa K."/>
        </authorList>
    </citation>
    <scope>NUCLEOTIDE SEQUENCE</scope>
</reference>
<evidence type="ECO:0000313" key="1">
    <source>
        <dbReference type="EMBL" id="GFQ98572.1"/>
    </source>
</evidence>
<gene>
    <name evidence="1" type="ORF">TNCT_234741</name>
</gene>
<proteinExistence type="predicted"/>